<dbReference type="Pfam" id="PF13855">
    <property type="entry name" value="LRR_8"/>
    <property type="match status" value="2"/>
</dbReference>
<feature type="region of interest" description="Disordered" evidence="3">
    <location>
        <begin position="487"/>
        <end position="521"/>
    </location>
</feature>
<reference evidence="6 7" key="1">
    <citation type="submission" date="2023-09" db="EMBL/GenBank/DDBJ databases">
        <title>Genomes of two closely related lineages of the louse Polyplax serrata with different host specificities.</title>
        <authorList>
            <person name="Martinu J."/>
            <person name="Tarabai H."/>
            <person name="Stefka J."/>
            <person name="Hypsa V."/>
        </authorList>
    </citation>
    <scope>NUCLEOTIDE SEQUENCE [LARGE SCALE GENOMIC DNA]</scope>
    <source>
        <strain evidence="6">98ZLc_SE</strain>
    </source>
</reference>
<feature type="chain" id="PRO_5046026569" evidence="5">
    <location>
        <begin position="25"/>
        <end position="952"/>
    </location>
</feature>
<protein>
    <submittedName>
        <fullName evidence="6">Uncharacterized protein</fullName>
    </submittedName>
</protein>
<comment type="caution">
    <text evidence="6">The sequence shown here is derived from an EMBL/GenBank/DDBJ whole genome shotgun (WGS) entry which is preliminary data.</text>
</comment>
<dbReference type="SUPFAM" id="SSF52058">
    <property type="entry name" value="L domain-like"/>
    <property type="match status" value="1"/>
</dbReference>
<evidence type="ECO:0000256" key="3">
    <source>
        <dbReference type="SAM" id="MobiDB-lite"/>
    </source>
</evidence>
<accession>A0ABR1AG94</accession>
<feature type="region of interest" description="Disordered" evidence="3">
    <location>
        <begin position="813"/>
        <end position="844"/>
    </location>
</feature>
<feature type="compositionally biased region" description="Polar residues" evidence="3">
    <location>
        <begin position="910"/>
        <end position="920"/>
    </location>
</feature>
<dbReference type="InterPro" id="IPR001611">
    <property type="entry name" value="Leu-rich_rpt"/>
</dbReference>
<proteinExistence type="predicted"/>
<feature type="compositionally biased region" description="Low complexity" evidence="3">
    <location>
        <begin position="511"/>
        <end position="521"/>
    </location>
</feature>
<dbReference type="PANTHER" id="PTHR24366:SF168">
    <property type="entry name" value="GH22922P-RELATED"/>
    <property type="match status" value="1"/>
</dbReference>
<dbReference type="SMART" id="SM00369">
    <property type="entry name" value="LRR_TYP"/>
    <property type="match status" value="6"/>
</dbReference>
<feature type="signal peptide" evidence="5">
    <location>
        <begin position="1"/>
        <end position="24"/>
    </location>
</feature>
<evidence type="ECO:0000256" key="5">
    <source>
        <dbReference type="SAM" id="SignalP"/>
    </source>
</evidence>
<feature type="region of interest" description="Disordered" evidence="3">
    <location>
        <begin position="541"/>
        <end position="585"/>
    </location>
</feature>
<evidence type="ECO:0000256" key="2">
    <source>
        <dbReference type="ARBA" id="ARBA00022737"/>
    </source>
</evidence>
<feature type="compositionally biased region" description="Polar residues" evidence="3">
    <location>
        <begin position="830"/>
        <end position="844"/>
    </location>
</feature>
<feature type="region of interest" description="Disordered" evidence="3">
    <location>
        <begin position="884"/>
        <end position="920"/>
    </location>
</feature>
<dbReference type="Gene3D" id="3.80.10.10">
    <property type="entry name" value="Ribonuclease Inhibitor"/>
    <property type="match status" value="2"/>
</dbReference>
<gene>
    <name evidence="6" type="ORF">RUM44_003376</name>
</gene>
<evidence type="ECO:0000256" key="4">
    <source>
        <dbReference type="SAM" id="Phobius"/>
    </source>
</evidence>
<keyword evidence="7" id="KW-1185">Reference proteome</keyword>
<sequence length="952" mass="105298">MKVKFALLSHLTYILLLLVNAAISQCPWHRDVQELQSSCLCAYNLGQELSVQCDQVNFTRLIQALEEYAALITIDLLYVNNSTLIELKNNSFQKLTMHNIQLSGCKIRTIQPDAFRGQENSLKNLNLQENELTQVPIESLKNLKTLSLLDLSKNRITKIPDGAFSTLNLLTLKLSDNNVSLAPFAFRGLEGSLKNLNLKGTKQKRIPEAVRGLKSLAFLDLAQNALRELPGPAIGIMEGLNSLTALNLERNLVQNIGPKAFNGVNDTLSSLSLLNNLITEFPTVAMSSMSELRVLDIGFNLLTDIPVNAFSGNPSLTLLALDGNPLSTVPKDSLAHLNRTLRGLSLGGRFMHCDCKLRWVAEWIRRGDLQVTSRERNPQFCGSPPQLKDRGFYSIEPKELVCPKEENELKKGIAIIEKADLDDVIRPNSKPQAPTDSEHLPGSGIIQEYVPPGTFKPHPANRTPAGERPQPVKAGIAQWSASKTSTLTNLVPTKPPTITTKNPHIEKQEQTSIPTTTTTTTTPVTITSTLTTLTTTTTKLTATPSIQSPPPVPKTTRKVPHVGKATPPLWRNTNRPPLVMAYPPRTRPFDEDREVMVRNAYRQDNSVIIQWDSETANILGFRVVYRLFGDKSFKQGPPLEASEREFKIKNVPSQECIVVCVISLEEVNVTPETVPYSQCREVRTVTSPAGYMDKITVAASAAICGTIIIAVVVFVVASRRRSRKLETLHPTKQGVPVASLPMQCCPGFAGSPSPGGPLSSLAALNTYANHKDWDQVSVYSNRSIPRPQIYHIERQGSINARCTADDLRSHVSHTSHFSTKGLKQPRSIADGQSQHSFSNHSTRYLSGSNGFASNLVNPRPELRQSRQSLASMTDRISRLSYAASHIQQQTRHRPSSRQRNDTGMGRPGSRYSTTGSTHTLNNYCENSDNWTDHDMDIYMARNPTTRNGFVPL</sequence>
<keyword evidence="4" id="KW-0812">Transmembrane</keyword>
<dbReference type="InterPro" id="IPR032675">
    <property type="entry name" value="LRR_dom_sf"/>
</dbReference>
<evidence type="ECO:0000313" key="7">
    <source>
        <dbReference type="Proteomes" id="UP001359485"/>
    </source>
</evidence>
<dbReference type="EMBL" id="JAWJWF010000049">
    <property type="protein sequence ID" value="KAK6618995.1"/>
    <property type="molecule type" value="Genomic_DNA"/>
</dbReference>
<keyword evidence="4" id="KW-1133">Transmembrane helix</keyword>
<feature type="transmembrane region" description="Helical" evidence="4">
    <location>
        <begin position="695"/>
        <end position="717"/>
    </location>
</feature>
<evidence type="ECO:0000256" key="1">
    <source>
        <dbReference type="ARBA" id="ARBA00022614"/>
    </source>
</evidence>
<keyword evidence="5" id="KW-0732">Signal</keyword>
<organism evidence="6 7">
    <name type="scientific">Polyplax serrata</name>
    <name type="common">Common mouse louse</name>
    <dbReference type="NCBI Taxonomy" id="468196"/>
    <lineage>
        <taxon>Eukaryota</taxon>
        <taxon>Metazoa</taxon>
        <taxon>Ecdysozoa</taxon>
        <taxon>Arthropoda</taxon>
        <taxon>Hexapoda</taxon>
        <taxon>Insecta</taxon>
        <taxon>Pterygota</taxon>
        <taxon>Neoptera</taxon>
        <taxon>Paraneoptera</taxon>
        <taxon>Psocodea</taxon>
        <taxon>Troctomorpha</taxon>
        <taxon>Phthiraptera</taxon>
        <taxon>Anoplura</taxon>
        <taxon>Polyplacidae</taxon>
        <taxon>Polyplax</taxon>
    </lineage>
</organism>
<dbReference type="PANTHER" id="PTHR24366">
    <property type="entry name" value="IG(IMMUNOGLOBULIN) AND LRR(LEUCINE RICH REPEAT) DOMAINS"/>
    <property type="match status" value="1"/>
</dbReference>
<keyword evidence="1" id="KW-0433">Leucine-rich repeat</keyword>
<dbReference type="InterPro" id="IPR003591">
    <property type="entry name" value="Leu-rich_rpt_typical-subtyp"/>
</dbReference>
<dbReference type="PROSITE" id="PS51450">
    <property type="entry name" value="LRR"/>
    <property type="match status" value="1"/>
</dbReference>
<keyword evidence="4" id="KW-0472">Membrane</keyword>
<name>A0ABR1AG94_POLSC</name>
<keyword evidence="2" id="KW-0677">Repeat</keyword>
<evidence type="ECO:0000313" key="6">
    <source>
        <dbReference type="EMBL" id="KAK6618995.1"/>
    </source>
</evidence>
<dbReference type="Proteomes" id="UP001359485">
    <property type="component" value="Unassembled WGS sequence"/>
</dbReference>